<dbReference type="GO" id="GO:0000976">
    <property type="term" value="F:transcription cis-regulatory region binding"/>
    <property type="evidence" value="ECO:0007669"/>
    <property type="project" value="TreeGrafter"/>
</dbReference>
<accession>A0A916T065</accession>
<evidence type="ECO:0000256" key="3">
    <source>
        <dbReference type="ARBA" id="ARBA00023163"/>
    </source>
</evidence>
<dbReference type="PROSITE" id="PS50977">
    <property type="entry name" value="HTH_TETR_2"/>
    <property type="match status" value="1"/>
</dbReference>
<dbReference type="EMBL" id="BMHI01000002">
    <property type="protein sequence ID" value="GGB26098.1"/>
    <property type="molecule type" value="Genomic_DNA"/>
</dbReference>
<keyword evidence="3" id="KW-0804">Transcription</keyword>
<dbReference type="SUPFAM" id="SSF46689">
    <property type="entry name" value="Homeodomain-like"/>
    <property type="match status" value="1"/>
</dbReference>
<feature type="DNA-binding region" description="H-T-H motif" evidence="4">
    <location>
        <begin position="47"/>
        <end position="66"/>
    </location>
</feature>
<protein>
    <submittedName>
        <fullName evidence="7">Transcriptional regulator, TetR family protein</fullName>
    </submittedName>
</protein>
<feature type="domain" description="HTH tetR-type" evidence="6">
    <location>
        <begin position="23"/>
        <end position="84"/>
    </location>
</feature>
<evidence type="ECO:0000256" key="2">
    <source>
        <dbReference type="ARBA" id="ARBA00023125"/>
    </source>
</evidence>
<dbReference type="InterPro" id="IPR036271">
    <property type="entry name" value="Tet_transcr_reg_TetR-rel_C_sf"/>
</dbReference>
<evidence type="ECO:0000256" key="1">
    <source>
        <dbReference type="ARBA" id="ARBA00023015"/>
    </source>
</evidence>
<evidence type="ECO:0000256" key="4">
    <source>
        <dbReference type="PROSITE-ProRule" id="PRU00335"/>
    </source>
</evidence>
<reference evidence="7" key="1">
    <citation type="journal article" date="2014" name="Int. J. Syst. Evol. Microbiol.">
        <title>Complete genome sequence of Corynebacterium casei LMG S-19264T (=DSM 44701T), isolated from a smear-ripened cheese.</title>
        <authorList>
            <consortium name="US DOE Joint Genome Institute (JGI-PGF)"/>
            <person name="Walter F."/>
            <person name="Albersmeier A."/>
            <person name="Kalinowski J."/>
            <person name="Ruckert C."/>
        </authorList>
    </citation>
    <scope>NUCLEOTIDE SEQUENCE</scope>
    <source>
        <strain evidence="7">CGMCC 1.15085</strain>
    </source>
</reference>
<dbReference type="RefSeq" id="WP_188836365.1">
    <property type="nucleotide sequence ID" value="NZ_BMHI01000002.1"/>
</dbReference>
<feature type="region of interest" description="Disordered" evidence="5">
    <location>
        <begin position="1"/>
        <end position="25"/>
    </location>
</feature>
<comment type="caution">
    <text evidence="7">The sequence shown here is derived from an EMBL/GenBank/DDBJ whole genome shotgun (WGS) entry which is preliminary data.</text>
</comment>
<dbReference type="Pfam" id="PF13305">
    <property type="entry name" value="TetR_C_33"/>
    <property type="match status" value="1"/>
</dbReference>
<dbReference type="InterPro" id="IPR009057">
    <property type="entry name" value="Homeodomain-like_sf"/>
</dbReference>
<dbReference type="Proteomes" id="UP000636793">
    <property type="component" value="Unassembled WGS sequence"/>
</dbReference>
<dbReference type="PANTHER" id="PTHR30055">
    <property type="entry name" value="HTH-TYPE TRANSCRIPTIONAL REGULATOR RUTR"/>
    <property type="match status" value="1"/>
</dbReference>
<dbReference type="InterPro" id="IPR050109">
    <property type="entry name" value="HTH-type_TetR-like_transc_reg"/>
</dbReference>
<evidence type="ECO:0000313" key="7">
    <source>
        <dbReference type="EMBL" id="GGB26098.1"/>
    </source>
</evidence>
<evidence type="ECO:0000256" key="5">
    <source>
        <dbReference type="SAM" id="MobiDB-lite"/>
    </source>
</evidence>
<dbReference type="PANTHER" id="PTHR30055:SF243">
    <property type="entry name" value="HTH-TYPE TRANSCRIPTIONAL REGULATOR RV1816"/>
    <property type="match status" value="1"/>
</dbReference>
<keyword evidence="1" id="KW-0805">Transcription regulation</keyword>
<evidence type="ECO:0000259" key="6">
    <source>
        <dbReference type="PROSITE" id="PS50977"/>
    </source>
</evidence>
<keyword evidence="2 4" id="KW-0238">DNA-binding</keyword>
<dbReference type="Gene3D" id="1.10.357.10">
    <property type="entry name" value="Tetracycline Repressor, domain 2"/>
    <property type="match status" value="1"/>
</dbReference>
<reference evidence="7" key="2">
    <citation type="submission" date="2020-09" db="EMBL/GenBank/DDBJ databases">
        <authorList>
            <person name="Sun Q."/>
            <person name="Zhou Y."/>
        </authorList>
    </citation>
    <scope>NUCLEOTIDE SEQUENCE</scope>
    <source>
        <strain evidence="7">CGMCC 1.15085</strain>
    </source>
</reference>
<proteinExistence type="predicted"/>
<dbReference type="GO" id="GO:0003700">
    <property type="term" value="F:DNA-binding transcription factor activity"/>
    <property type="evidence" value="ECO:0007669"/>
    <property type="project" value="TreeGrafter"/>
</dbReference>
<evidence type="ECO:0000313" key="8">
    <source>
        <dbReference type="Proteomes" id="UP000636793"/>
    </source>
</evidence>
<sequence>MNAPAEKTTSARGRRRNPRGEGGRLRDEIVRAATELLDESGDERTITLRSVARRVGIAAPSIYPHFADQPAIMFAVVAQEFGRLKEALLAAVAAAGDAPRDRLLAICHAYLDYAQEYPGRYRTMFGGLWVPDLEAVSLTHDEMLTLGAGTMQVLIDAMSDCVASGDVASTDPVADSAAVWVGIHGLAHLRVATPNYPFPADIVERVFDSLAKLKPVDG</sequence>
<dbReference type="SUPFAM" id="SSF48498">
    <property type="entry name" value="Tetracyclin repressor-like, C-terminal domain"/>
    <property type="match status" value="1"/>
</dbReference>
<dbReference type="AlphaFoldDB" id="A0A916T065"/>
<dbReference type="InterPro" id="IPR001647">
    <property type="entry name" value="HTH_TetR"/>
</dbReference>
<organism evidence="7 8">
    <name type="scientific">Flexivirga endophytica</name>
    <dbReference type="NCBI Taxonomy" id="1849103"/>
    <lineage>
        <taxon>Bacteria</taxon>
        <taxon>Bacillati</taxon>
        <taxon>Actinomycetota</taxon>
        <taxon>Actinomycetes</taxon>
        <taxon>Micrococcales</taxon>
        <taxon>Dermacoccaceae</taxon>
        <taxon>Flexivirga</taxon>
    </lineage>
</organism>
<name>A0A916T065_9MICO</name>
<keyword evidence="8" id="KW-1185">Reference proteome</keyword>
<gene>
    <name evidence="7" type="ORF">GCM10011492_15360</name>
</gene>
<dbReference type="InterPro" id="IPR025996">
    <property type="entry name" value="MT1864/Rv1816-like_C"/>
</dbReference>